<dbReference type="Proteomes" id="UP001219525">
    <property type="component" value="Unassembled WGS sequence"/>
</dbReference>
<dbReference type="InterPro" id="IPR051645">
    <property type="entry name" value="PER33/POM33_regulator"/>
</dbReference>
<comment type="caution">
    <text evidence="7">The sequence shown here is derived from an EMBL/GenBank/DDBJ whole genome shotgun (WGS) entry which is preliminary data.</text>
</comment>
<dbReference type="GO" id="GO:0005783">
    <property type="term" value="C:endoplasmic reticulum"/>
    <property type="evidence" value="ECO:0007669"/>
    <property type="project" value="TreeGrafter"/>
</dbReference>
<organism evidence="7 8">
    <name type="scientific">Mycena pura</name>
    <dbReference type="NCBI Taxonomy" id="153505"/>
    <lineage>
        <taxon>Eukaryota</taxon>
        <taxon>Fungi</taxon>
        <taxon>Dikarya</taxon>
        <taxon>Basidiomycota</taxon>
        <taxon>Agaricomycotina</taxon>
        <taxon>Agaricomycetes</taxon>
        <taxon>Agaricomycetidae</taxon>
        <taxon>Agaricales</taxon>
        <taxon>Marasmiineae</taxon>
        <taxon>Mycenaceae</taxon>
        <taxon>Mycena</taxon>
    </lineage>
</organism>
<evidence type="ECO:0000256" key="2">
    <source>
        <dbReference type="ARBA" id="ARBA00007322"/>
    </source>
</evidence>
<keyword evidence="3 6" id="KW-0812">Transmembrane</keyword>
<dbReference type="InterPro" id="IPR005344">
    <property type="entry name" value="TMEM33/Pom33"/>
</dbReference>
<accession>A0AAD7E324</accession>
<evidence type="ECO:0000256" key="4">
    <source>
        <dbReference type="ARBA" id="ARBA00022989"/>
    </source>
</evidence>
<name>A0AAD7E324_9AGAR</name>
<dbReference type="PANTHER" id="PTHR12703">
    <property type="entry name" value="TRANSMEMBRANE PROTEIN 33"/>
    <property type="match status" value="1"/>
</dbReference>
<dbReference type="EMBL" id="JARJCW010000004">
    <property type="protein sequence ID" value="KAJ7225736.1"/>
    <property type="molecule type" value="Genomic_DNA"/>
</dbReference>
<protein>
    <recommendedName>
        <fullName evidence="9">Endoplasmic reticulum protein</fullName>
    </recommendedName>
</protein>
<sequence length="246" mass="27948">MATTQHYLWASGHFLLLLASIRYFFAWVMLRSVSSWWYKASYTGALVSYAITPQPNAAYVKRALLDENVQYFILAIFWWTSKPITISLLPYAIFSLFHALTFTRNALMPQFLPSGPPASAGGPPTPHPLAKRLQVWVKANYDSAMRVVAYTELVIFVRVLVGTITFQNSLLSPIIFGHFLRQRYYQSAFTRDAFRVTTQRIDDFVRKPGRPPILVQVWDKIQMLVGRWVGTTLTAAAAPEGAAPRR</sequence>
<evidence type="ECO:0008006" key="9">
    <source>
        <dbReference type="Google" id="ProtNLM"/>
    </source>
</evidence>
<feature type="transmembrane region" description="Helical" evidence="6">
    <location>
        <begin position="71"/>
        <end position="94"/>
    </location>
</feature>
<evidence type="ECO:0000313" key="7">
    <source>
        <dbReference type="EMBL" id="KAJ7225736.1"/>
    </source>
</evidence>
<keyword evidence="4 6" id="KW-1133">Transmembrane helix</keyword>
<dbReference type="AlphaFoldDB" id="A0AAD7E324"/>
<reference evidence="7" key="1">
    <citation type="submission" date="2023-03" db="EMBL/GenBank/DDBJ databases">
        <title>Massive genome expansion in bonnet fungi (Mycena s.s.) driven by repeated elements and novel gene families across ecological guilds.</title>
        <authorList>
            <consortium name="Lawrence Berkeley National Laboratory"/>
            <person name="Harder C.B."/>
            <person name="Miyauchi S."/>
            <person name="Viragh M."/>
            <person name="Kuo A."/>
            <person name="Thoen E."/>
            <person name="Andreopoulos B."/>
            <person name="Lu D."/>
            <person name="Skrede I."/>
            <person name="Drula E."/>
            <person name="Henrissat B."/>
            <person name="Morin E."/>
            <person name="Kohler A."/>
            <person name="Barry K."/>
            <person name="LaButti K."/>
            <person name="Morin E."/>
            <person name="Salamov A."/>
            <person name="Lipzen A."/>
            <person name="Mereny Z."/>
            <person name="Hegedus B."/>
            <person name="Baldrian P."/>
            <person name="Stursova M."/>
            <person name="Weitz H."/>
            <person name="Taylor A."/>
            <person name="Grigoriev I.V."/>
            <person name="Nagy L.G."/>
            <person name="Martin F."/>
            <person name="Kauserud H."/>
        </authorList>
    </citation>
    <scope>NUCLEOTIDE SEQUENCE</scope>
    <source>
        <strain evidence="7">9144</strain>
    </source>
</reference>
<feature type="transmembrane region" description="Helical" evidence="6">
    <location>
        <begin position="6"/>
        <end position="30"/>
    </location>
</feature>
<proteinExistence type="inferred from homology"/>
<feature type="transmembrane region" description="Helical" evidence="6">
    <location>
        <begin position="155"/>
        <end position="176"/>
    </location>
</feature>
<dbReference type="GO" id="GO:0071786">
    <property type="term" value="P:endoplasmic reticulum tubular network organization"/>
    <property type="evidence" value="ECO:0007669"/>
    <property type="project" value="TreeGrafter"/>
</dbReference>
<dbReference type="GO" id="GO:0016020">
    <property type="term" value="C:membrane"/>
    <property type="evidence" value="ECO:0007669"/>
    <property type="project" value="UniProtKB-SubCell"/>
</dbReference>
<keyword evidence="8" id="KW-1185">Reference proteome</keyword>
<dbReference type="GO" id="GO:0061024">
    <property type="term" value="P:membrane organization"/>
    <property type="evidence" value="ECO:0007669"/>
    <property type="project" value="TreeGrafter"/>
</dbReference>
<evidence type="ECO:0000313" key="8">
    <source>
        <dbReference type="Proteomes" id="UP001219525"/>
    </source>
</evidence>
<dbReference type="Pfam" id="PF03661">
    <property type="entry name" value="TMEM33_Pom33"/>
    <property type="match status" value="1"/>
</dbReference>
<dbReference type="PANTHER" id="PTHR12703:SF4">
    <property type="entry name" value="TRANSMEMBRANE PROTEIN 33"/>
    <property type="match status" value="1"/>
</dbReference>
<evidence type="ECO:0000256" key="6">
    <source>
        <dbReference type="SAM" id="Phobius"/>
    </source>
</evidence>
<evidence type="ECO:0000256" key="3">
    <source>
        <dbReference type="ARBA" id="ARBA00022692"/>
    </source>
</evidence>
<comment type="similarity">
    <text evidence="2">Belongs to the PER33/POM33 family.</text>
</comment>
<comment type="subcellular location">
    <subcellularLocation>
        <location evidence="1">Membrane</location>
        <topology evidence="1">Multi-pass membrane protein</topology>
    </subcellularLocation>
</comment>
<evidence type="ECO:0000256" key="5">
    <source>
        <dbReference type="ARBA" id="ARBA00023136"/>
    </source>
</evidence>
<gene>
    <name evidence="7" type="ORF">GGX14DRAFT_640640</name>
</gene>
<evidence type="ECO:0000256" key="1">
    <source>
        <dbReference type="ARBA" id="ARBA00004141"/>
    </source>
</evidence>
<keyword evidence="5 6" id="KW-0472">Membrane</keyword>